<dbReference type="RefSeq" id="XP_024586199.1">
    <property type="nucleotide sequence ID" value="XM_024721062.1"/>
</dbReference>
<evidence type="ECO:0000256" key="1">
    <source>
        <dbReference type="SAM" id="SignalP"/>
    </source>
</evidence>
<dbReference type="OrthoDB" id="121889at2759"/>
<evidence type="ECO:0000313" key="2">
    <source>
        <dbReference type="EMBL" id="CEG49830.1"/>
    </source>
</evidence>
<feature type="signal peptide" evidence="1">
    <location>
        <begin position="1"/>
        <end position="21"/>
    </location>
</feature>
<keyword evidence="3" id="KW-1185">Reference proteome</keyword>
<feature type="chain" id="PRO_5006059186" evidence="1">
    <location>
        <begin position="22"/>
        <end position="107"/>
    </location>
</feature>
<dbReference type="STRING" id="4781.A0A0P1B4W3"/>
<protein>
    <submittedName>
        <fullName evidence="2">Uncharacterized protein</fullName>
    </submittedName>
</protein>
<evidence type="ECO:0000313" key="3">
    <source>
        <dbReference type="Proteomes" id="UP000054928"/>
    </source>
</evidence>
<dbReference type="GeneID" id="36402626"/>
<dbReference type="Proteomes" id="UP000054928">
    <property type="component" value="Unassembled WGS sequence"/>
</dbReference>
<keyword evidence="1" id="KW-0732">Signal</keyword>
<dbReference type="EMBL" id="CCYD01003101">
    <property type="protein sequence ID" value="CEG49830.1"/>
    <property type="molecule type" value="Genomic_DNA"/>
</dbReference>
<reference evidence="3" key="1">
    <citation type="submission" date="2014-09" db="EMBL/GenBank/DDBJ databases">
        <authorList>
            <person name="Sharma Rahul"/>
            <person name="Thines Marco"/>
        </authorList>
    </citation>
    <scope>NUCLEOTIDE SEQUENCE [LARGE SCALE GENOMIC DNA]</scope>
</reference>
<organism evidence="2 3">
    <name type="scientific">Plasmopara halstedii</name>
    <name type="common">Downy mildew of sunflower</name>
    <dbReference type="NCBI Taxonomy" id="4781"/>
    <lineage>
        <taxon>Eukaryota</taxon>
        <taxon>Sar</taxon>
        <taxon>Stramenopiles</taxon>
        <taxon>Oomycota</taxon>
        <taxon>Peronosporomycetes</taxon>
        <taxon>Peronosporales</taxon>
        <taxon>Peronosporaceae</taxon>
        <taxon>Plasmopara</taxon>
    </lineage>
</organism>
<dbReference type="AlphaFoldDB" id="A0A0P1B4W3"/>
<name>A0A0P1B4W3_PLAHL</name>
<accession>A0A0P1B4W3</accession>
<proteinExistence type="predicted"/>
<sequence>MRHGALLRWDVLSHWWRQVWCLWYRVKWEDTWRDLAPLARSGYVLNQPIWFHAELDFQIEVTPRIDSLGGQRRSLCTIAELQRSFRQHIATTFQPRGFGVPAVSVAS</sequence>